<evidence type="ECO:0000256" key="3">
    <source>
        <dbReference type="ARBA" id="ARBA00023082"/>
    </source>
</evidence>
<dbReference type="Pfam" id="PF04542">
    <property type="entry name" value="Sigma70_r2"/>
    <property type="match status" value="1"/>
</dbReference>
<comment type="similarity">
    <text evidence="1">Belongs to the sigma-70 factor family. ECF subfamily.</text>
</comment>
<dbReference type="Gene3D" id="1.10.1740.10">
    <property type="match status" value="1"/>
</dbReference>
<proteinExistence type="inferred from homology"/>
<dbReference type="InterPro" id="IPR036388">
    <property type="entry name" value="WH-like_DNA-bd_sf"/>
</dbReference>
<dbReference type="InterPro" id="IPR014284">
    <property type="entry name" value="RNA_pol_sigma-70_dom"/>
</dbReference>
<name>Q08PQ9_STIAD</name>
<dbReference type="SUPFAM" id="SSF88946">
    <property type="entry name" value="Sigma2 domain of RNA polymerase sigma factors"/>
    <property type="match status" value="1"/>
</dbReference>
<feature type="region of interest" description="Disordered" evidence="6">
    <location>
        <begin position="76"/>
        <end position="99"/>
    </location>
</feature>
<dbReference type="Pfam" id="PF08281">
    <property type="entry name" value="Sigma70_r4_2"/>
    <property type="match status" value="1"/>
</dbReference>
<evidence type="ECO:0000259" key="7">
    <source>
        <dbReference type="Pfam" id="PF04542"/>
    </source>
</evidence>
<dbReference type="Gene3D" id="1.10.10.10">
    <property type="entry name" value="Winged helix-like DNA-binding domain superfamily/Winged helix DNA-binding domain"/>
    <property type="match status" value="1"/>
</dbReference>
<evidence type="ECO:0000256" key="2">
    <source>
        <dbReference type="ARBA" id="ARBA00023015"/>
    </source>
</evidence>
<dbReference type="GO" id="GO:0003677">
    <property type="term" value="F:DNA binding"/>
    <property type="evidence" value="ECO:0007669"/>
    <property type="project" value="UniProtKB-KW"/>
</dbReference>
<keyword evidence="2" id="KW-0805">Transcription regulation</keyword>
<evidence type="ECO:0000256" key="1">
    <source>
        <dbReference type="ARBA" id="ARBA00010641"/>
    </source>
</evidence>
<dbReference type="SUPFAM" id="SSF88659">
    <property type="entry name" value="Sigma3 and sigma4 domains of RNA polymerase sigma factors"/>
    <property type="match status" value="1"/>
</dbReference>
<evidence type="ECO:0000256" key="5">
    <source>
        <dbReference type="ARBA" id="ARBA00023163"/>
    </source>
</evidence>
<evidence type="ECO:0000256" key="4">
    <source>
        <dbReference type="ARBA" id="ARBA00023125"/>
    </source>
</evidence>
<protein>
    <submittedName>
        <fullName evidence="9">RNA polymerase sigma factor CarQ</fullName>
    </submittedName>
</protein>
<dbReference type="AlphaFoldDB" id="Q08PQ9"/>
<dbReference type="InterPro" id="IPR013325">
    <property type="entry name" value="RNA_pol_sigma_r2"/>
</dbReference>
<feature type="domain" description="RNA polymerase sigma-70 region 2" evidence="7">
    <location>
        <begin position="121"/>
        <end position="188"/>
    </location>
</feature>
<feature type="domain" description="RNA polymerase sigma factor 70 region 4 type 2" evidence="8">
    <location>
        <begin position="217"/>
        <end position="268"/>
    </location>
</feature>
<dbReference type="EMBL" id="AAMD01000234">
    <property type="protein sequence ID" value="EAU62475.1"/>
    <property type="molecule type" value="Genomic_DNA"/>
</dbReference>
<evidence type="ECO:0000259" key="8">
    <source>
        <dbReference type="Pfam" id="PF08281"/>
    </source>
</evidence>
<feature type="region of interest" description="Disordered" evidence="6">
    <location>
        <begin position="182"/>
        <end position="213"/>
    </location>
</feature>
<evidence type="ECO:0000313" key="9">
    <source>
        <dbReference type="EMBL" id="EAU62475.1"/>
    </source>
</evidence>
<dbReference type="InterPro" id="IPR039425">
    <property type="entry name" value="RNA_pol_sigma-70-like"/>
</dbReference>
<feature type="compositionally biased region" description="Basic and acidic residues" evidence="6">
    <location>
        <begin position="182"/>
        <end position="191"/>
    </location>
</feature>
<keyword evidence="5" id="KW-0804">Transcription</keyword>
<dbReference type="GO" id="GO:0006352">
    <property type="term" value="P:DNA-templated transcription initiation"/>
    <property type="evidence" value="ECO:0007669"/>
    <property type="project" value="InterPro"/>
</dbReference>
<dbReference type="GO" id="GO:0016987">
    <property type="term" value="F:sigma factor activity"/>
    <property type="evidence" value="ECO:0007669"/>
    <property type="project" value="UniProtKB-KW"/>
</dbReference>
<reference evidence="9 10" key="1">
    <citation type="submission" date="2006-04" db="EMBL/GenBank/DDBJ databases">
        <authorList>
            <person name="Nierman W.C."/>
        </authorList>
    </citation>
    <scope>NUCLEOTIDE SEQUENCE [LARGE SCALE GENOMIC DNA]</scope>
    <source>
        <strain evidence="9 10">DW4/3-1</strain>
    </source>
</reference>
<dbReference type="PANTHER" id="PTHR43133:SF8">
    <property type="entry name" value="RNA POLYMERASE SIGMA FACTOR HI_1459-RELATED"/>
    <property type="match status" value="1"/>
</dbReference>
<keyword evidence="4" id="KW-0238">DNA-binding</keyword>
<dbReference type="PANTHER" id="PTHR43133">
    <property type="entry name" value="RNA POLYMERASE ECF-TYPE SIGMA FACTO"/>
    <property type="match status" value="1"/>
</dbReference>
<dbReference type="InterPro" id="IPR013324">
    <property type="entry name" value="RNA_pol_sigma_r3/r4-like"/>
</dbReference>
<organism evidence="9 10">
    <name type="scientific">Stigmatella aurantiaca (strain DW4/3-1)</name>
    <dbReference type="NCBI Taxonomy" id="378806"/>
    <lineage>
        <taxon>Bacteria</taxon>
        <taxon>Pseudomonadati</taxon>
        <taxon>Myxococcota</taxon>
        <taxon>Myxococcia</taxon>
        <taxon>Myxococcales</taxon>
        <taxon>Cystobacterineae</taxon>
        <taxon>Archangiaceae</taxon>
        <taxon>Stigmatella</taxon>
    </lineage>
</organism>
<comment type="caution">
    <text evidence="9">The sequence shown here is derived from an EMBL/GenBank/DDBJ whole genome shotgun (WGS) entry which is preliminary data.</text>
</comment>
<dbReference type="InterPro" id="IPR013249">
    <property type="entry name" value="RNA_pol_sigma70_r4_t2"/>
</dbReference>
<sequence length="281" mass="31236">MSAHTFFSFDGQNGSTCQGSWMTGCLFSIPPTVRLRGPRAQVTPDFKKKPPDRPAGAHRLKTPRAARPTWVKLPRSVSPLKPETAPRCPETDMGRASGSEASDEALMARFCQGDAAAFNELFQRYARPVQGYLTRLTGSRTAAEDLVQVTFLSLVRARGRFLSGARLKPWLYAIATNAARDQQRRNARPEELTAEGELPVHAAADTQDPRDPGLERTVQRALSLLPEGQRVPIVLHRFEGMSFAEIAEAMGLTETAVKVRAHRGYARLRELLAQQREEMRE</sequence>
<dbReference type="NCBIfam" id="TIGR02937">
    <property type="entry name" value="sigma70-ECF"/>
    <property type="match status" value="1"/>
</dbReference>
<evidence type="ECO:0000256" key="6">
    <source>
        <dbReference type="SAM" id="MobiDB-lite"/>
    </source>
</evidence>
<dbReference type="Proteomes" id="UP000032702">
    <property type="component" value="Unassembled WGS sequence"/>
</dbReference>
<gene>
    <name evidence="9" type="ORF">STIAU_3559</name>
</gene>
<dbReference type="CDD" id="cd06171">
    <property type="entry name" value="Sigma70_r4"/>
    <property type="match status" value="1"/>
</dbReference>
<evidence type="ECO:0000313" key="10">
    <source>
        <dbReference type="Proteomes" id="UP000032702"/>
    </source>
</evidence>
<keyword evidence="3" id="KW-0731">Sigma factor</keyword>
<accession>Q08PQ9</accession>
<dbReference type="InterPro" id="IPR007627">
    <property type="entry name" value="RNA_pol_sigma70_r2"/>
</dbReference>